<evidence type="ECO:0000256" key="1">
    <source>
        <dbReference type="ARBA" id="ARBA00004611"/>
    </source>
</evidence>
<dbReference type="PANTHER" id="PTHR21625:SF1">
    <property type="entry name" value="DYNEIN REGULATORY COMPLEX PROTEIN 1"/>
    <property type="match status" value="1"/>
</dbReference>
<evidence type="ECO:0000256" key="4">
    <source>
        <dbReference type="ARBA" id="ARBA00022846"/>
    </source>
</evidence>
<evidence type="ECO:0000256" key="8">
    <source>
        <dbReference type="ARBA" id="ARBA00031554"/>
    </source>
</evidence>
<evidence type="ECO:0000256" key="9">
    <source>
        <dbReference type="ARBA" id="ARBA00046115"/>
    </source>
</evidence>
<feature type="compositionally biased region" description="Basic and acidic residues" evidence="11">
    <location>
        <begin position="553"/>
        <end position="568"/>
    </location>
</feature>
<evidence type="ECO:0000313" key="14">
    <source>
        <dbReference type="EMBL" id="NXJ85482.1"/>
    </source>
</evidence>
<feature type="domain" description="Dynein regulatory complex protein 1 C-terminal" evidence="13">
    <location>
        <begin position="624"/>
        <end position="683"/>
    </location>
</feature>
<dbReference type="Pfam" id="PF14772">
    <property type="entry name" value="NYD-SP28"/>
    <property type="match status" value="1"/>
</dbReference>
<dbReference type="GO" id="GO:0060285">
    <property type="term" value="P:cilium-dependent cell motility"/>
    <property type="evidence" value="ECO:0007669"/>
    <property type="project" value="TreeGrafter"/>
</dbReference>
<feature type="coiled-coil region" evidence="10">
    <location>
        <begin position="118"/>
        <end position="145"/>
    </location>
</feature>
<comment type="function">
    <text evidence="9">Component of the nexin-dynein regulatory complex (N-DRC) a key regulator of ciliary/flagellar motility which maintains the alignment and integrity of the distal axoneme and regulates microtubule sliding in motile axonemes. Plays a critical role in the assembly of N-DRC and also stabilizes the assembly of multiple inner dynein arms and radial spokes. Coassembles with CCDC65/DRC2 to form a central scaffold needed for assembly of the N-DRC and its attachment to the outer doublet microtubules.</text>
</comment>
<feature type="region of interest" description="Disordered" evidence="11">
    <location>
        <begin position="690"/>
        <end position="711"/>
    </location>
</feature>
<dbReference type="InterPro" id="IPR039750">
    <property type="entry name" value="DRC1/DRC2"/>
</dbReference>
<feature type="region of interest" description="Disordered" evidence="11">
    <location>
        <begin position="1"/>
        <end position="27"/>
    </location>
</feature>
<dbReference type="PANTHER" id="PTHR21625">
    <property type="entry name" value="NYD-SP28 PROTEIN"/>
    <property type="match status" value="1"/>
</dbReference>
<dbReference type="Pfam" id="PF14775">
    <property type="entry name" value="NYD-SP28_assoc"/>
    <property type="match status" value="1"/>
</dbReference>
<evidence type="ECO:0000256" key="3">
    <source>
        <dbReference type="ARBA" id="ARBA00013815"/>
    </source>
</evidence>
<keyword evidence="5 10" id="KW-0175">Coiled coil</keyword>
<comment type="caution">
    <text evidence="14">The sequence shown here is derived from an EMBL/GenBank/DDBJ whole genome shotgun (WGS) entry which is preliminary data.</text>
</comment>
<proteinExistence type="inferred from homology"/>
<evidence type="ECO:0000256" key="10">
    <source>
        <dbReference type="SAM" id="Coils"/>
    </source>
</evidence>
<feature type="domain" description="Dynein regulatory complex protein 1/2 N-terminal" evidence="12">
    <location>
        <begin position="49"/>
        <end position="150"/>
    </location>
</feature>
<feature type="compositionally biased region" description="Acidic residues" evidence="11">
    <location>
        <begin position="1"/>
        <end position="17"/>
    </location>
</feature>
<feature type="region of interest" description="Disordered" evidence="11">
    <location>
        <begin position="541"/>
        <end position="581"/>
    </location>
</feature>
<dbReference type="InterPro" id="IPR039505">
    <property type="entry name" value="DRC1/2_N"/>
</dbReference>
<feature type="compositionally biased region" description="Basic and acidic residues" evidence="11">
    <location>
        <begin position="18"/>
        <end position="27"/>
    </location>
</feature>
<keyword evidence="15" id="KW-1185">Reference proteome</keyword>
<keyword evidence="6" id="KW-0969">Cilium</keyword>
<feature type="non-terminal residue" evidence="14">
    <location>
        <position position="711"/>
    </location>
</feature>
<gene>
    <name evidence="14" type="primary">Drc1</name>
    <name evidence="14" type="ORF">TROMEL_R02273</name>
</gene>
<evidence type="ECO:0000256" key="5">
    <source>
        <dbReference type="ARBA" id="ARBA00023054"/>
    </source>
</evidence>
<name>A0A7L0ETQ3_TROML</name>
<dbReference type="GO" id="GO:0005858">
    <property type="term" value="C:axonemal dynein complex"/>
    <property type="evidence" value="ECO:0007669"/>
    <property type="project" value="InterPro"/>
</dbReference>
<dbReference type="OrthoDB" id="10260459at2759"/>
<evidence type="ECO:0000259" key="13">
    <source>
        <dbReference type="Pfam" id="PF14775"/>
    </source>
</evidence>
<evidence type="ECO:0000259" key="12">
    <source>
        <dbReference type="Pfam" id="PF14772"/>
    </source>
</evidence>
<keyword evidence="4" id="KW-0282">Flagellum</keyword>
<dbReference type="GO" id="GO:0070286">
    <property type="term" value="P:axonemal dynein complex assembly"/>
    <property type="evidence" value="ECO:0007669"/>
    <property type="project" value="InterPro"/>
</dbReference>
<dbReference type="AlphaFoldDB" id="A0A7L0ETQ3"/>
<dbReference type="Proteomes" id="UP000550660">
    <property type="component" value="Unassembled WGS sequence"/>
</dbReference>
<evidence type="ECO:0000256" key="6">
    <source>
        <dbReference type="ARBA" id="ARBA00023069"/>
    </source>
</evidence>
<evidence type="ECO:0000313" key="15">
    <source>
        <dbReference type="Proteomes" id="UP000550660"/>
    </source>
</evidence>
<evidence type="ECO:0000256" key="7">
    <source>
        <dbReference type="ARBA" id="ARBA00023273"/>
    </source>
</evidence>
<keyword evidence="7" id="KW-0966">Cell projection</keyword>
<feature type="coiled-coil region" evidence="10">
    <location>
        <begin position="231"/>
        <end position="258"/>
    </location>
</feature>
<organism evidence="14 15">
    <name type="scientific">Trogon melanurus</name>
    <name type="common">Black-tailed trogon</name>
    <dbReference type="NCBI Taxonomy" id="56311"/>
    <lineage>
        <taxon>Eukaryota</taxon>
        <taxon>Metazoa</taxon>
        <taxon>Chordata</taxon>
        <taxon>Craniata</taxon>
        <taxon>Vertebrata</taxon>
        <taxon>Euteleostomi</taxon>
        <taxon>Archelosauria</taxon>
        <taxon>Archosauria</taxon>
        <taxon>Dinosauria</taxon>
        <taxon>Saurischia</taxon>
        <taxon>Theropoda</taxon>
        <taxon>Coelurosauria</taxon>
        <taxon>Aves</taxon>
        <taxon>Neognathae</taxon>
        <taxon>Neoaves</taxon>
        <taxon>Telluraves</taxon>
        <taxon>Coraciimorphae</taxon>
        <taxon>Trogoniformes</taxon>
        <taxon>Trogonidae</taxon>
        <taxon>Trogon</taxon>
    </lineage>
</organism>
<protein>
    <recommendedName>
        <fullName evidence="3">Dynein regulatory complex protein 1</fullName>
    </recommendedName>
    <alternativeName>
        <fullName evidence="8">Coiled-coil domain-containing protein 164</fullName>
    </alternativeName>
</protein>
<comment type="similarity">
    <text evidence="2">Belongs to the DRC1 family.</text>
</comment>
<reference evidence="14 15" key="1">
    <citation type="submission" date="2019-09" db="EMBL/GenBank/DDBJ databases">
        <title>Bird 10,000 Genomes (B10K) Project - Family phase.</title>
        <authorList>
            <person name="Zhang G."/>
        </authorList>
    </citation>
    <scope>NUCLEOTIDE SEQUENCE [LARGE SCALE GENOMIC DNA]</scope>
    <source>
        <strain evidence="14">B10K-DU-007-40</strain>
        <tissue evidence="14">Mixed tissue sample</tissue>
    </source>
</reference>
<feature type="non-terminal residue" evidence="14">
    <location>
        <position position="1"/>
    </location>
</feature>
<evidence type="ECO:0000256" key="2">
    <source>
        <dbReference type="ARBA" id="ARBA00009688"/>
    </source>
</evidence>
<feature type="coiled-coil region" evidence="10">
    <location>
        <begin position="291"/>
        <end position="318"/>
    </location>
</feature>
<dbReference type="EMBL" id="VXAG01002174">
    <property type="protein sequence ID" value="NXJ85482.1"/>
    <property type="molecule type" value="Genomic_DNA"/>
</dbReference>
<accession>A0A7L0ETQ3</accession>
<comment type="subcellular location">
    <subcellularLocation>
        <location evidence="1">Cytoplasm</location>
        <location evidence="1">Cytoskeleton</location>
        <location evidence="1">Flagellum axoneme</location>
    </subcellularLocation>
</comment>
<dbReference type="InterPro" id="IPR029440">
    <property type="entry name" value="DRC1_C"/>
</dbReference>
<evidence type="ECO:0000256" key="11">
    <source>
        <dbReference type="SAM" id="MobiDB-lite"/>
    </source>
</evidence>
<feature type="coiled-coil region" evidence="10">
    <location>
        <begin position="658"/>
        <end position="685"/>
    </location>
</feature>
<sequence>REALGEEAEPEVAEVEEEQRKSHKQIEESRQRLAKLLFEGTRMVTDIRVAADLRETRRRAEEAELKLQRVEKLKNEAKINALKFEEITSKWALAKEMSIPQELWQLLNQQQEQCSLLLEKKNELIGDLQQELKTKDEQYVQAIKKQSDDIHLLLERMEEQIRLILKTYRHKLLKIEKAFELERRELLDNNRKKWEEAIQAHNAQELEYLHARMRRVEEFEKQLKQLWVQGEDEYNSMKRQLEDDVENLERQLQHVKAVYLLNQEKLDYNLQVLKEQDKENTIIRSQQKRKLSQLYSLLNNLKTKLANEEKQFREENQSLVADSECITEHCEEVQRRTRHFAVSDAEKFVEIWLMNEEEAKGLMWKVLDADRIIHTQQLGLPWEEPHYWFLNNVGPLGRYKMKRVATKLAAEVLTGRGERGKENRAKVEDRVPALRNIPRKTAKRILELVSNESGFLIESKLLKHLHVLGRPKNILLKLDVIFEALKINSEDDLYQLLDFFLKYKAQEVAVSQVRLPGTAVQGAQQSQGWWKAPYPACWPSLQSPSGEDVTDPAGDREDGGSGAQKDRLQSPQSSVGSLPSADIRPDDVLKILKAFVRDFDKLREKATSPAKEVPQLRDSSKDWAYWEALAHVIPKPTLKLWDTLAVALEAYYKVLTRRSSLLAEVAELQQQNSELYRLLEEYVRSGVSGTFSSPVPGGDTPTLHTPCRGPR</sequence>
<dbReference type="GO" id="GO:0003352">
    <property type="term" value="P:regulation of cilium movement"/>
    <property type="evidence" value="ECO:0007669"/>
    <property type="project" value="TreeGrafter"/>
</dbReference>